<dbReference type="InterPro" id="IPR004875">
    <property type="entry name" value="DDE_SF_endonuclease_dom"/>
</dbReference>
<accession>A0A9N9HDK0</accession>
<reference evidence="2" key="1">
    <citation type="submission" date="2021-06" db="EMBL/GenBank/DDBJ databases">
        <authorList>
            <person name="Kallberg Y."/>
            <person name="Tangrot J."/>
            <person name="Rosling A."/>
        </authorList>
    </citation>
    <scope>NUCLEOTIDE SEQUENCE</scope>
    <source>
        <strain evidence="2">IA702</strain>
    </source>
</reference>
<sequence length="77" mass="8963">NAWVDEDIMAYWVHHMWRPWMRNTTPNLLVADVHRAQKTNKILNMLRECNTTVALVPPGCTSLVQPLDVSFNAQFKQ</sequence>
<proteinExistence type="predicted"/>
<dbReference type="AlphaFoldDB" id="A0A9N9HDK0"/>
<dbReference type="EMBL" id="CAJVPJ010007653">
    <property type="protein sequence ID" value="CAG8676820.1"/>
    <property type="molecule type" value="Genomic_DNA"/>
</dbReference>
<dbReference type="OrthoDB" id="2425962at2759"/>
<evidence type="ECO:0000259" key="1">
    <source>
        <dbReference type="Pfam" id="PF03184"/>
    </source>
</evidence>
<dbReference type="GO" id="GO:0003676">
    <property type="term" value="F:nucleic acid binding"/>
    <property type="evidence" value="ECO:0007669"/>
    <property type="project" value="InterPro"/>
</dbReference>
<feature type="non-terminal residue" evidence="2">
    <location>
        <position position="77"/>
    </location>
</feature>
<protein>
    <submittedName>
        <fullName evidence="2">2665_t:CDS:1</fullName>
    </submittedName>
</protein>
<evidence type="ECO:0000313" key="2">
    <source>
        <dbReference type="EMBL" id="CAG8676820.1"/>
    </source>
</evidence>
<feature type="domain" description="DDE-1" evidence="1">
    <location>
        <begin position="1"/>
        <end position="77"/>
    </location>
</feature>
<dbReference type="Pfam" id="PF03184">
    <property type="entry name" value="DDE_1"/>
    <property type="match status" value="1"/>
</dbReference>
<organism evidence="2 3">
    <name type="scientific">Paraglomus occultum</name>
    <dbReference type="NCBI Taxonomy" id="144539"/>
    <lineage>
        <taxon>Eukaryota</taxon>
        <taxon>Fungi</taxon>
        <taxon>Fungi incertae sedis</taxon>
        <taxon>Mucoromycota</taxon>
        <taxon>Glomeromycotina</taxon>
        <taxon>Glomeromycetes</taxon>
        <taxon>Paraglomerales</taxon>
        <taxon>Paraglomeraceae</taxon>
        <taxon>Paraglomus</taxon>
    </lineage>
</organism>
<dbReference type="Proteomes" id="UP000789572">
    <property type="component" value="Unassembled WGS sequence"/>
</dbReference>
<evidence type="ECO:0000313" key="3">
    <source>
        <dbReference type="Proteomes" id="UP000789572"/>
    </source>
</evidence>
<comment type="caution">
    <text evidence="2">The sequence shown here is derived from an EMBL/GenBank/DDBJ whole genome shotgun (WGS) entry which is preliminary data.</text>
</comment>
<keyword evidence="3" id="KW-1185">Reference proteome</keyword>
<name>A0A9N9HDK0_9GLOM</name>
<feature type="non-terminal residue" evidence="2">
    <location>
        <position position="1"/>
    </location>
</feature>
<gene>
    <name evidence="2" type="ORF">POCULU_LOCUS11279</name>
</gene>